<dbReference type="InterPro" id="IPR019009">
    <property type="entry name" value="SRP_receptor_beta_su"/>
</dbReference>
<evidence type="ECO:0000256" key="8">
    <source>
        <dbReference type="ARBA" id="ARBA00023134"/>
    </source>
</evidence>
<evidence type="ECO:0000256" key="5">
    <source>
        <dbReference type="ARBA" id="ARBA00022741"/>
    </source>
</evidence>
<keyword evidence="10" id="KW-0675">Receptor</keyword>
<dbReference type="PANTHER" id="PTHR45909:SF1">
    <property type="entry name" value="ADP-RIBOSYLATION FACTOR-RELATED PROTEIN 1"/>
    <property type="match status" value="1"/>
</dbReference>
<dbReference type="PANTHER" id="PTHR45909">
    <property type="entry name" value="ADP-RIBOSYLATION FACTOR-RELATED PROTEIN 1"/>
    <property type="match status" value="1"/>
</dbReference>
<keyword evidence="13" id="KW-1185">Reference proteome</keyword>
<evidence type="ECO:0000256" key="11">
    <source>
        <dbReference type="SAM" id="Phobius"/>
    </source>
</evidence>
<organism evidence="12 13">
    <name type="scientific">Pyrrhoderma noxium</name>
    <dbReference type="NCBI Taxonomy" id="2282107"/>
    <lineage>
        <taxon>Eukaryota</taxon>
        <taxon>Fungi</taxon>
        <taxon>Dikarya</taxon>
        <taxon>Basidiomycota</taxon>
        <taxon>Agaricomycotina</taxon>
        <taxon>Agaricomycetes</taxon>
        <taxon>Hymenochaetales</taxon>
        <taxon>Hymenochaetaceae</taxon>
        <taxon>Pyrrhoderma</taxon>
    </lineage>
</organism>
<dbReference type="GO" id="GO:0005794">
    <property type="term" value="C:Golgi apparatus"/>
    <property type="evidence" value="ECO:0007669"/>
    <property type="project" value="TreeGrafter"/>
</dbReference>
<comment type="similarity">
    <text evidence="2">Belongs to the SRP receptor beta subunit family.</text>
</comment>
<protein>
    <recommendedName>
        <fullName evidence="3">Signal recognition particle receptor subunit beta</fullName>
    </recommendedName>
</protein>
<dbReference type="InterPro" id="IPR024156">
    <property type="entry name" value="Small_GTPase_ARF"/>
</dbReference>
<evidence type="ECO:0000256" key="2">
    <source>
        <dbReference type="ARBA" id="ARBA00005619"/>
    </source>
</evidence>
<dbReference type="GO" id="GO:0005789">
    <property type="term" value="C:endoplasmic reticulum membrane"/>
    <property type="evidence" value="ECO:0007669"/>
    <property type="project" value="UniProtKB-SubCell"/>
</dbReference>
<evidence type="ECO:0000256" key="9">
    <source>
        <dbReference type="ARBA" id="ARBA00023136"/>
    </source>
</evidence>
<comment type="subcellular location">
    <subcellularLocation>
        <location evidence="1">Endoplasmic reticulum membrane</location>
        <topology evidence="1">Single-pass membrane protein</topology>
    </subcellularLocation>
</comment>
<keyword evidence="4 11" id="KW-0812">Transmembrane</keyword>
<dbReference type="AlphaFoldDB" id="A0A286UWK8"/>
<dbReference type="Proteomes" id="UP000217199">
    <property type="component" value="Unassembled WGS sequence"/>
</dbReference>
<accession>A0A286UWK8</accession>
<evidence type="ECO:0000256" key="7">
    <source>
        <dbReference type="ARBA" id="ARBA00022989"/>
    </source>
</evidence>
<keyword evidence="5" id="KW-0547">Nucleotide-binding</keyword>
<keyword evidence="8" id="KW-0342">GTP-binding</keyword>
<sequence length="285" mass="30673">MDPSSLSLITLPQLSKNSLLVASLLISIVILIVFVYVVRSRSSRKRNLVLLVGDEGAGKTSIQSTILYEHTLPTHTSFQVNSSLITLGPKKQLQIVDIPGHARLRGQFKPFVSDAKAIVFVVDASTISRNGRQVAECLHEVLHAIVSLPPSRSLPPLLILAHKADLLASGASQDRESLAISRVRTVLERELEKRRAAATSGVGIEGLGSSSSGFTSNEGDDESLGMSGLDCTSGSNGAFKFSHWEGGEVEFAATWVEIDSKVKELEKYESDSTGLDSLKSFLESL</sequence>
<dbReference type="GO" id="GO:0006886">
    <property type="term" value="P:intracellular protein transport"/>
    <property type="evidence" value="ECO:0007669"/>
    <property type="project" value="TreeGrafter"/>
</dbReference>
<dbReference type="GO" id="GO:0003924">
    <property type="term" value="F:GTPase activity"/>
    <property type="evidence" value="ECO:0007669"/>
    <property type="project" value="TreeGrafter"/>
</dbReference>
<feature type="transmembrane region" description="Helical" evidence="11">
    <location>
        <begin position="20"/>
        <end position="38"/>
    </location>
</feature>
<dbReference type="GO" id="GO:0043001">
    <property type="term" value="P:Golgi to plasma membrane protein transport"/>
    <property type="evidence" value="ECO:0007669"/>
    <property type="project" value="TreeGrafter"/>
</dbReference>
<keyword evidence="12" id="KW-0378">Hydrolase</keyword>
<name>A0A286UWK8_9AGAM</name>
<dbReference type="EMBL" id="NBII01000001">
    <property type="protein sequence ID" value="PAV23977.1"/>
    <property type="molecule type" value="Genomic_DNA"/>
</dbReference>
<comment type="caution">
    <text evidence="12">The sequence shown here is derived from an EMBL/GenBank/DDBJ whole genome shotgun (WGS) entry which is preliminary data.</text>
</comment>
<keyword evidence="7 11" id="KW-1133">Transmembrane helix</keyword>
<dbReference type="FunCoup" id="A0A286UWK8">
    <property type="interactions" value="435"/>
</dbReference>
<gene>
    <name evidence="12" type="ORF">PNOK_0104500</name>
</gene>
<dbReference type="InParanoid" id="A0A286UWK8"/>
<keyword evidence="9 11" id="KW-0472">Membrane</keyword>
<evidence type="ECO:0000313" key="13">
    <source>
        <dbReference type="Proteomes" id="UP000217199"/>
    </source>
</evidence>
<evidence type="ECO:0000256" key="4">
    <source>
        <dbReference type="ARBA" id="ARBA00022692"/>
    </source>
</evidence>
<keyword evidence="6" id="KW-0256">Endoplasmic reticulum</keyword>
<dbReference type="SMART" id="SM00177">
    <property type="entry name" value="ARF"/>
    <property type="match status" value="1"/>
</dbReference>
<evidence type="ECO:0000313" key="12">
    <source>
        <dbReference type="EMBL" id="PAV23977.1"/>
    </source>
</evidence>
<proteinExistence type="inferred from homology"/>
<evidence type="ECO:0000256" key="10">
    <source>
        <dbReference type="ARBA" id="ARBA00023170"/>
    </source>
</evidence>
<dbReference type="GO" id="GO:0005525">
    <property type="term" value="F:GTP binding"/>
    <property type="evidence" value="ECO:0007669"/>
    <property type="project" value="UniProtKB-KW"/>
</dbReference>
<dbReference type="STRING" id="2282107.A0A286UWK8"/>
<evidence type="ECO:0000256" key="6">
    <source>
        <dbReference type="ARBA" id="ARBA00022824"/>
    </source>
</evidence>
<dbReference type="Pfam" id="PF09439">
    <property type="entry name" value="SRPRB"/>
    <property type="match status" value="1"/>
</dbReference>
<dbReference type="GO" id="GO:0034067">
    <property type="term" value="P:protein localization to Golgi apparatus"/>
    <property type="evidence" value="ECO:0007669"/>
    <property type="project" value="TreeGrafter"/>
</dbReference>
<dbReference type="Gene3D" id="3.40.50.300">
    <property type="entry name" value="P-loop containing nucleotide triphosphate hydrolases"/>
    <property type="match status" value="1"/>
</dbReference>
<dbReference type="OrthoDB" id="41266at2759"/>
<evidence type="ECO:0000256" key="3">
    <source>
        <dbReference type="ARBA" id="ARBA00020256"/>
    </source>
</evidence>
<dbReference type="InterPro" id="IPR027417">
    <property type="entry name" value="P-loop_NTPase"/>
</dbReference>
<dbReference type="SUPFAM" id="SSF52540">
    <property type="entry name" value="P-loop containing nucleoside triphosphate hydrolases"/>
    <property type="match status" value="1"/>
</dbReference>
<evidence type="ECO:0000256" key="1">
    <source>
        <dbReference type="ARBA" id="ARBA00004389"/>
    </source>
</evidence>
<reference evidence="12 13" key="1">
    <citation type="journal article" date="2017" name="Mol. Ecol.">
        <title>Comparative and population genomic landscape of Phellinus noxius: A hypervariable fungus causing root rot in trees.</title>
        <authorList>
            <person name="Chung C.L."/>
            <person name="Lee T.J."/>
            <person name="Akiba M."/>
            <person name="Lee H.H."/>
            <person name="Kuo T.H."/>
            <person name="Liu D."/>
            <person name="Ke H.M."/>
            <person name="Yokoi T."/>
            <person name="Roa M.B."/>
            <person name="Lu M.J."/>
            <person name="Chang Y.Y."/>
            <person name="Ann P.J."/>
            <person name="Tsai J.N."/>
            <person name="Chen C.Y."/>
            <person name="Tzean S.S."/>
            <person name="Ota Y."/>
            <person name="Hattori T."/>
            <person name="Sahashi N."/>
            <person name="Liou R.F."/>
            <person name="Kikuchi T."/>
            <person name="Tsai I.J."/>
        </authorList>
    </citation>
    <scope>NUCLEOTIDE SEQUENCE [LARGE SCALE GENOMIC DNA]</scope>
    <source>
        <strain evidence="12 13">FFPRI411160</strain>
    </source>
</reference>